<evidence type="ECO:0000259" key="6">
    <source>
        <dbReference type="Pfam" id="PF00892"/>
    </source>
</evidence>
<dbReference type="AlphaFoldDB" id="A0A2S2QEC4"/>
<feature type="transmembrane region" description="Helical" evidence="5">
    <location>
        <begin position="213"/>
        <end position="234"/>
    </location>
</feature>
<name>A0A2S2QEC4_9HEMI</name>
<dbReference type="Pfam" id="PF00892">
    <property type="entry name" value="EamA"/>
    <property type="match status" value="2"/>
</dbReference>
<reference evidence="7" key="1">
    <citation type="submission" date="2018-04" db="EMBL/GenBank/DDBJ databases">
        <title>Transcriptome assembly of Sipha flava.</title>
        <authorList>
            <person name="Scully E.D."/>
            <person name="Geib S.M."/>
            <person name="Palmer N.A."/>
            <person name="Koch K."/>
            <person name="Bradshaw J."/>
            <person name="Heng-Moss T."/>
            <person name="Sarath G."/>
        </authorList>
    </citation>
    <scope>NUCLEOTIDE SEQUENCE</scope>
</reference>
<sequence length="339" mass="37558">MAERLELKNLVIESDTPSTNSPVTPVILPPPKTKINILGILLATISSLFFSLSSLIVKWLSDLDAQELAAIRFVGILLPALPILIYHNLDPFPKGHRLMLLLRSFAGATSIVLIFYAIKLMPLADASVIIFTSPVVVAIFARIFLKEMCGLFHYFILFLTISGILMITRPPFLFGQSTAQYNFFGPLTALLSTIFTATVFIILRVLKNLHFSVILVCFATYSIIQSFTIAWATGKLCWPKCGTERLLVVALGLFSFAGQMLLTIATQLEEAGLVAIARTVDVVFAFIWQIIFFNEIPNIFSIIGALLVTSSVVLIGLRKWIMSMPSTSSIRKKFGFLFL</sequence>
<dbReference type="GO" id="GO:0016020">
    <property type="term" value="C:membrane"/>
    <property type="evidence" value="ECO:0007669"/>
    <property type="project" value="UniProtKB-SubCell"/>
</dbReference>
<comment type="subcellular location">
    <subcellularLocation>
        <location evidence="1">Membrane</location>
        <topology evidence="1">Multi-pass membrane protein</topology>
    </subcellularLocation>
</comment>
<keyword evidence="2 5" id="KW-0812">Transmembrane</keyword>
<evidence type="ECO:0000256" key="4">
    <source>
        <dbReference type="ARBA" id="ARBA00023136"/>
    </source>
</evidence>
<dbReference type="InterPro" id="IPR000620">
    <property type="entry name" value="EamA_dom"/>
</dbReference>
<dbReference type="InterPro" id="IPR037185">
    <property type="entry name" value="EmrE-like"/>
</dbReference>
<protein>
    <submittedName>
        <fullName evidence="7">Solute carrier family 35 member G1</fullName>
    </submittedName>
</protein>
<keyword evidence="4 5" id="KW-0472">Membrane</keyword>
<feature type="transmembrane region" description="Helical" evidence="5">
    <location>
        <begin position="124"/>
        <end position="145"/>
    </location>
</feature>
<feature type="transmembrane region" description="Helical" evidence="5">
    <location>
        <begin position="98"/>
        <end position="118"/>
    </location>
</feature>
<feature type="transmembrane region" description="Helical" evidence="5">
    <location>
        <begin position="246"/>
        <end position="265"/>
    </location>
</feature>
<evidence type="ECO:0000256" key="3">
    <source>
        <dbReference type="ARBA" id="ARBA00022989"/>
    </source>
</evidence>
<feature type="transmembrane region" description="Helical" evidence="5">
    <location>
        <begin position="37"/>
        <end position="57"/>
    </location>
</feature>
<feature type="transmembrane region" description="Helical" evidence="5">
    <location>
        <begin position="152"/>
        <end position="172"/>
    </location>
</feature>
<proteinExistence type="predicted"/>
<dbReference type="SUPFAM" id="SSF103481">
    <property type="entry name" value="Multidrug resistance efflux transporter EmrE"/>
    <property type="match status" value="2"/>
</dbReference>
<feature type="transmembrane region" description="Helical" evidence="5">
    <location>
        <begin position="272"/>
        <end position="293"/>
    </location>
</feature>
<keyword evidence="3 5" id="KW-1133">Transmembrane helix</keyword>
<accession>A0A2S2QEC4</accession>
<feature type="transmembrane region" description="Helical" evidence="5">
    <location>
        <begin position="184"/>
        <end position="206"/>
    </location>
</feature>
<organism evidence="7">
    <name type="scientific">Sipha flava</name>
    <name type="common">yellow sugarcane aphid</name>
    <dbReference type="NCBI Taxonomy" id="143950"/>
    <lineage>
        <taxon>Eukaryota</taxon>
        <taxon>Metazoa</taxon>
        <taxon>Ecdysozoa</taxon>
        <taxon>Arthropoda</taxon>
        <taxon>Hexapoda</taxon>
        <taxon>Insecta</taxon>
        <taxon>Pterygota</taxon>
        <taxon>Neoptera</taxon>
        <taxon>Paraneoptera</taxon>
        <taxon>Hemiptera</taxon>
        <taxon>Sternorrhyncha</taxon>
        <taxon>Aphidomorpha</taxon>
        <taxon>Aphidoidea</taxon>
        <taxon>Aphididae</taxon>
        <taxon>Sipha</taxon>
    </lineage>
</organism>
<dbReference type="PANTHER" id="PTHR22911:SF6">
    <property type="entry name" value="SOLUTE CARRIER FAMILY 35 MEMBER G1"/>
    <property type="match status" value="1"/>
</dbReference>
<dbReference type="EMBL" id="GGMS01006876">
    <property type="protein sequence ID" value="MBY76079.1"/>
    <property type="molecule type" value="Transcribed_RNA"/>
</dbReference>
<feature type="domain" description="EamA" evidence="6">
    <location>
        <begin position="184"/>
        <end position="316"/>
    </location>
</feature>
<gene>
    <name evidence="7" type="primary">SLC35G1</name>
    <name evidence="7" type="ORF">g.45671</name>
</gene>
<feature type="transmembrane region" description="Helical" evidence="5">
    <location>
        <begin position="69"/>
        <end position="86"/>
    </location>
</feature>
<evidence type="ECO:0000313" key="7">
    <source>
        <dbReference type="EMBL" id="MBY76079.1"/>
    </source>
</evidence>
<evidence type="ECO:0000256" key="2">
    <source>
        <dbReference type="ARBA" id="ARBA00022692"/>
    </source>
</evidence>
<evidence type="ECO:0000256" key="1">
    <source>
        <dbReference type="ARBA" id="ARBA00004141"/>
    </source>
</evidence>
<evidence type="ECO:0000256" key="5">
    <source>
        <dbReference type="SAM" id="Phobius"/>
    </source>
</evidence>
<feature type="domain" description="EamA" evidence="6">
    <location>
        <begin position="38"/>
        <end position="168"/>
    </location>
</feature>
<dbReference type="PANTHER" id="PTHR22911">
    <property type="entry name" value="ACYL-MALONYL CONDENSING ENZYME-RELATED"/>
    <property type="match status" value="1"/>
</dbReference>
<feature type="transmembrane region" description="Helical" evidence="5">
    <location>
        <begin position="299"/>
        <end position="317"/>
    </location>
</feature>